<protein>
    <submittedName>
        <fullName evidence="1">Uncharacterized protein</fullName>
    </submittedName>
</protein>
<gene>
    <name evidence="1" type="ORF">BDN72DRAFT_861203</name>
</gene>
<evidence type="ECO:0000313" key="2">
    <source>
        <dbReference type="Proteomes" id="UP000308600"/>
    </source>
</evidence>
<sequence>MNCTALPSLPSCTSIQSLIPNQRELLEATDRKLTLRQVAFTIWDLFTSSPSELHLILKKPPARFNCLYFACRYSPIILLALNYVPWVVEQPTNHTTVIFYGASMIFLVIPLLVISQLLPHGRCWVYMETHKNICYCLWAFRVIVLCLQVLGIVFAGSLLPTSAELGCADTVEDCARVHIIGYVVLTGSSIDILGALAVVWYYLKDHQYRLRVILGSLIVQQTVISSSFVMLTAVVVVTFYTLGNIELRGMGLIVLVTFPNPLVCRWVLALRQSVSLSHTEQELSRIVHGDLASSNP</sequence>
<keyword evidence="2" id="KW-1185">Reference proteome</keyword>
<reference evidence="1 2" key="1">
    <citation type="journal article" date="2019" name="Nat. Ecol. Evol.">
        <title>Megaphylogeny resolves global patterns of mushroom evolution.</title>
        <authorList>
            <person name="Varga T."/>
            <person name="Krizsan K."/>
            <person name="Foldi C."/>
            <person name="Dima B."/>
            <person name="Sanchez-Garcia M."/>
            <person name="Sanchez-Ramirez S."/>
            <person name="Szollosi G.J."/>
            <person name="Szarkandi J.G."/>
            <person name="Papp V."/>
            <person name="Albert L."/>
            <person name="Andreopoulos W."/>
            <person name="Angelini C."/>
            <person name="Antonin V."/>
            <person name="Barry K.W."/>
            <person name="Bougher N.L."/>
            <person name="Buchanan P."/>
            <person name="Buyck B."/>
            <person name="Bense V."/>
            <person name="Catcheside P."/>
            <person name="Chovatia M."/>
            <person name="Cooper J."/>
            <person name="Damon W."/>
            <person name="Desjardin D."/>
            <person name="Finy P."/>
            <person name="Geml J."/>
            <person name="Haridas S."/>
            <person name="Hughes K."/>
            <person name="Justo A."/>
            <person name="Karasinski D."/>
            <person name="Kautmanova I."/>
            <person name="Kiss B."/>
            <person name="Kocsube S."/>
            <person name="Kotiranta H."/>
            <person name="LaButti K.M."/>
            <person name="Lechner B.E."/>
            <person name="Liimatainen K."/>
            <person name="Lipzen A."/>
            <person name="Lukacs Z."/>
            <person name="Mihaltcheva S."/>
            <person name="Morgado L.N."/>
            <person name="Niskanen T."/>
            <person name="Noordeloos M.E."/>
            <person name="Ohm R.A."/>
            <person name="Ortiz-Santana B."/>
            <person name="Ovrebo C."/>
            <person name="Racz N."/>
            <person name="Riley R."/>
            <person name="Savchenko A."/>
            <person name="Shiryaev A."/>
            <person name="Soop K."/>
            <person name="Spirin V."/>
            <person name="Szebenyi C."/>
            <person name="Tomsovsky M."/>
            <person name="Tulloss R.E."/>
            <person name="Uehling J."/>
            <person name="Grigoriev I.V."/>
            <person name="Vagvolgyi C."/>
            <person name="Papp T."/>
            <person name="Martin F.M."/>
            <person name="Miettinen O."/>
            <person name="Hibbett D.S."/>
            <person name="Nagy L.G."/>
        </authorList>
    </citation>
    <scope>NUCLEOTIDE SEQUENCE [LARGE SCALE GENOMIC DNA]</scope>
    <source>
        <strain evidence="1 2">NL-1719</strain>
    </source>
</reference>
<evidence type="ECO:0000313" key="1">
    <source>
        <dbReference type="EMBL" id="TFK64694.1"/>
    </source>
</evidence>
<dbReference type="Proteomes" id="UP000308600">
    <property type="component" value="Unassembled WGS sequence"/>
</dbReference>
<accession>A0ACD3AH56</accession>
<dbReference type="EMBL" id="ML208465">
    <property type="protein sequence ID" value="TFK64694.1"/>
    <property type="molecule type" value="Genomic_DNA"/>
</dbReference>
<proteinExistence type="predicted"/>
<organism evidence="1 2">
    <name type="scientific">Pluteus cervinus</name>
    <dbReference type="NCBI Taxonomy" id="181527"/>
    <lineage>
        <taxon>Eukaryota</taxon>
        <taxon>Fungi</taxon>
        <taxon>Dikarya</taxon>
        <taxon>Basidiomycota</taxon>
        <taxon>Agaricomycotina</taxon>
        <taxon>Agaricomycetes</taxon>
        <taxon>Agaricomycetidae</taxon>
        <taxon>Agaricales</taxon>
        <taxon>Pluteineae</taxon>
        <taxon>Pluteaceae</taxon>
        <taxon>Pluteus</taxon>
    </lineage>
</organism>
<name>A0ACD3AH56_9AGAR</name>